<dbReference type="Gene3D" id="3.30.70.640">
    <property type="entry name" value="Molybdopterin cofactor biosynthesis C (MoaC) domain"/>
    <property type="match status" value="1"/>
</dbReference>
<gene>
    <name evidence="8" type="primary">moaC</name>
    <name evidence="8" type="ORF">L0M99_04875</name>
</gene>
<keyword evidence="5 8" id="KW-0456">Lyase</keyword>
<evidence type="ECO:0000313" key="8">
    <source>
        <dbReference type="EMBL" id="MCG4617827.1"/>
    </source>
</evidence>
<dbReference type="NCBIfam" id="NF006870">
    <property type="entry name" value="PRK09364.1"/>
    <property type="match status" value="1"/>
</dbReference>
<dbReference type="InterPro" id="IPR050105">
    <property type="entry name" value="MoCo_biosynth_MoaA/MoaC"/>
</dbReference>
<dbReference type="CDD" id="cd01420">
    <property type="entry name" value="MoaC_PE"/>
    <property type="match status" value="1"/>
</dbReference>
<reference evidence="8" key="1">
    <citation type="submission" date="2022-01" db="EMBL/GenBank/DDBJ databases">
        <title>Collection of gut derived symbiotic bacterial strains cultured from healthy donors.</title>
        <authorList>
            <person name="Lin H."/>
            <person name="Kohout C."/>
            <person name="Waligurski E."/>
            <person name="Pamer E.G."/>
        </authorList>
    </citation>
    <scope>NUCLEOTIDE SEQUENCE</scope>
    <source>
        <strain evidence="8">DFI.7.46</strain>
    </source>
</reference>
<dbReference type="AlphaFoldDB" id="A0AAJ1EV94"/>
<name>A0AAJ1EV94_9ACTO</name>
<dbReference type="EC" id="4.6.1.17" evidence="3"/>
<dbReference type="InterPro" id="IPR002820">
    <property type="entry name" value="Mopterin_CF_biosynth-C_dom"/>
</dbReference>
<evidence type="ECO:0000256" key="5">
    <source>
        <dbReference type="ARBA" id="ARBA00023239"/>
    </source>
</evidence>
<dbReference type="EMBL" id="JAKNHJ010000007">
    <property type="protein sequence ID" value="MCG4617827.1"/>
    <property type="molecule type" value="Genomic_DNA"/>
</dbReference>
<sequence length="175" mass="18755">MEDKEAQHLPHLNASGQAHMVDITGKQPTVREARARAFVQCSPKIMAALRAGEVPKGDALAVARIGGIAASKRTPLLLPLAHPIGVHYCAVDLHLAEEGVEILATCRTADRTGIEMEALTAASVAALNLIDMVKGVDKMVSIRECYVLEKRGGRSGTWVRPSCEQDATGRDVNHD</sequence>
<proteinExistence type="predicted"/>
<dbReference type="NCBIfam" id="TIGR00581">
    <property type="entry name" value="moaC"/>
    <property type="match status" value="1"/>
</dbReference>
<evidence type="ECO:0000259" key="7">
    <source>
        <dbReference type="Pfam" id="PF01967"/>
    </source>
</evidence>
<evidence type="ECO:0000256" key="4">
    <source>
        <dbReference type="ARBA" id="ARBA00023150"/>
    </source>
</evidence>
<feature type="region of interest" description="Disordered" evidence="6">
    <location>
        <begin position="154"/>
        <end position="175"/>
    </location>
</feature>
<comment type="caution">
    <text evidence="8">The sequence shown here is derived from an EMBL/GenBank/DDBJ whole genome shotgun (WGS) entry which is preliminary data.</text>
</comment>
<dbReference type="InterPro" id="IPR036522">
    <property type="entry name" value="MoaC_sf"/>
</dbReference>
<evidence type="ECO:0000313" key="9">
    <source>
        <dbReference type="Proteomes" id="UP001200537"/>
    </source>
</evidence>
<dbReference type="InterPro" id="IPR047594">
    <property type="entry name" value="MoaC_bact/euk"/>
</dbReference>
<evidence type="ECO:0000256" key="1">
    <source>
        <dbReference type="ARBA" id="ARBA00001637"/>
    </source>
</evidence>
<dbReference type="SUPFAM" id="SSF55040">
    <property type="entry name" value="Molybdenum cofactor biosynthesis protein C, MoaC"/>
    <property type="match status" value="1"/>
</dbReference>
<evidence type="ECO:0000256" key="6">
    <source>
        <dbReference type="SAM" id="MobiDB-lite"/>
    </source>
</evidence>
<comment type="catalytic activity">
    <reaction evidence="1">
        <text>(8S)-3',8-cyclo-7,8-dihydroguanosine 5'-triphosphate = cyclic pyranopterin phosphate + diphosphate</text>
        <dbReference type="Rhea" id="RHEA:49580"/>
        <dbReference type="ChEBI" id="CHEBI:33019"/>
        <dbReference type="ChEBI" id="CHEBI:59648"/>
        <dbReference type="ChEBI" id="CHEBI:131766"/>
        <dbReference type="EC" id="4.6.1.17"/>
    </reaction>
</comment>
<dbReference type="InterPro" id="IPR023045">
    <property type="entry name" value="MoaC"/>
</dbReference>
<evidence type="ECO:0000256" key="2">
    <source>
        <dbReference type="ARBA" id="ARBA00005046"/>
    </source>
</evidence>
<dbReference type="Proteomes" id="UP001200537">
    <property type="component" value="Unassembled WGS sequence"/>
</dbReference>
<dbReference type="PANTHER" id="PTHR22960">
    <property type="entry name" value="MOLYBDOPTERIN COFACTOR SYNTHESIS PROTEIN A"/>
    <property type="match status" value="1"/>
</dbReference>
<keyword evidence="4" id="KW-0501">Molybdenum cofactor biosynthesis</keyword>
<dbReference type="RefSeq" id="WP_024059924.1">
    <property type="nucleotide sequence ID" value="NZ_JAHAJB010000001.1"/>
</dbReference>
<dbReference type="GO" id="GO:0061799">
    <property type="term" value="F:cyclic pyranopterin monophosphate synthase activity"/>
    <property type="evidence" value="ECO:0007669"/>
    <property type="project" value="UniProtKB-EC"/>
</dbReference>
<accession>A0AAJ1EV94</accession>
<dbReference type="GO" id="GO:0006777">
    <property type="term" value="P:Mo-molybdopterin cofactor biosynthetic process"/>
    <property type="evidence" value="ECO:0007669"/>
    <property type="project" value="UniProtKB-KW"/>
</dbReference>
<organism evidence="8 9">
    <name type="scientific">Varibaculum cambriense</name>
    <dbReference type="NCBI Taxonomy" id="184870"/>
    <lineage>
        <taxon>Bacteria</taxon>
        <taxon>Bacillati</taxon>
        <taxon>Actinomycetota</taxon>
        <taxon>Actinomycetes</taxon>
        <taxon>Actinomycetales</taxon>
        <taxon>Actinomycetaceae</taxon>
        <taxon>Varibaculum</taxon>
    </lineage>
</organism>
<dbReference type="Pfam" id="PF01967">
    <property type="entry name" value="MoaC"/>
    <property type="match status" value="1"/>
</dbReference>
<evidence type="ECO:0000256" key="3">
    <source>
        <dbReference type="ARBA" id="ARBA00012575"/>
    </source>
</evidence>
<protein>
    <recommendedName>
        <fullName evidence="3">cyclic pyranopterin monophosphate synthase</fullName>
        <ecNumber evidence="3">4.6.1.17</ecNumber>
    </recommendedName>
</protein>
<comment type="pathway">
    <text evidence="2">Cofactor biosynthesis; molybdopterin biosynthesis.</text>
</comment>
<feature type="domain" description="Molybdopterin cofactor biosynthesis C (MoaC)" evidence="7">
    <location>
        <begin position="20"/>
        <end position="153"/>
    </location>
</feature>